<evidence type="ECO:0008006" key="7">
    <source>
        <dbReference type="Google" id="ProtNLM"/>
    </source>
</evidence>
<dbReference type="PROSITE" id="PS51673">
    <property type="entry name" value="SUZ"/>
    <property type="match status" value="1"/>
</dbReference>
<dbReference type="AlphaFoldDB" id="A0A6A6UVX1"/>
<feature type="compositionally biased region" description="Low complexity" evidence="2">
    <location>
        <begin position="712"/>
        <end position="739"/>
    </location>
</feature>
<evidence type="ECO:0000313" key="5">
    <source>
        <dbReference type="EMBL" id="KAF2741993.1"/>
    </source>
</evidence>
<accession>A0A6A6UVX1</accession>
<evidence type="ECO:0000259" key="4">
    <source>
        <dbReference type="PROSITE" id="PS51673"/>
    </source>
</evidence>
<feature type="compositionally biased region" description="Pro residues" evidence="2">
    <location>
        <begin position="762"/>
        <end position="773"/>
    </location>
</feature>
<dbReference type="PANTHER" id="PTHR15672">
    <property type="entry name" value="CAMP-REGULATED PHOSPHOPROTEIN 21 RELATED R3H DOMAIN CONTAINING PROTEIN"/>
    <property type="match status" value="1"/>
</dbReference>
<dbReference type="SUPFAM" id="SSF82708">
    <property type="entry name" value="R3H domain"/>
    <property type="match status" value="1"/>
</dbReference>
<feature type="compositionally biased region" description="Basic and acidic residues" evidence="2">
    <location>
        <begin position="27"/>
        <end position="36"/>
    </location>
</feature>
<evidence type="ECO:0000313" key="6">
    <source>
        <dbReference type="Proteomes" id="UP000799440"/>
    </source>
</evidence>
<feature type="compositionally biased region" description="Polar residues" evidence="2">
    <location>
        <begin position="80"/>
        <end position="97"/>
    </location>
</feature>
<feature type="domain" description="SUZ" evidence="4">
    <location>
        <begin position="332"/>
        <end position="426"/>
    </location>
</feature>
<name>A0A6A6UVX1_9PLEO</name>
<dbReference type="EMBL" id="MU006617">
    <property type="protein sequence ID" value="KAF2741993.1"/>
    <property type="molecule type" value="Genomic_DNA"/>
</dbReference>
<dbReference type="InterPro" id="IPR001374">
    <property type="entry name" value="R3H_dom"/>
</dbReference>
<feature type="compositionally biased region" description="Basic and acidic residues" evidence="2">
    <location>
        <begin position="98"/>
        <end position="107"/>
    </location>
</feature>
<dbReference type="PANTHER" id="PTHR15672:SF8">
    <property type="entry name" value="PROTEIN ENCORE"/>
    <property type="match status" value="1"/>
</dbReference>
<dbReference type="GO" id="GO:0003676">
    <property type="term" value="F:nucleic acid binding"/>
    <property type="evidence" value="ECO:0007669"/>
    <property type="project" value="UniProtKB-UniRule"/>
</dbReference>
<feature type="region of interest" description="Disordered" evidence="2">
    <location>
        <begin position="362"/>
        <end position="465"/>
    </location>
</feature>
<protein>
    <recommendedName>
        <fullName evidence="7">SUZ domain-containing protein</fullName>
    </recommendedName>
</protein>
<dbReference type="Pfam" id="PF12752">
    <property type="entry name" value="SUZ"/>
    <property type="match status" value="1"/>
</dbReference>
<feature type="compositionally biased region" description="Polar residues" evidence="2">
    <location>
        <begin position="740"/>
        <end position="754"/>
    </location>
</feature>
<feature type="compositionally biased region" description="Polar residues" evidence="2">
    <location>
        <begin position="115"/>
        <end position="130"/>
    </location>
</feature>
<dbReference type="InterPro" id="IPR051937">
    <property type="entry name" value="R3H_domain_containing"/>
</dbReference>
<dbReference type="PROSITE" id="PS51061">
    <property type="entry name" value="R3H"/>
    <property type="match status" value="1"/>
</dbReference>
<dbReference type="InterPro" id="IPR036867">
    <property type="entry name" value="R3H_dom_sf"/>
</dbReference>
<dbReference type="CDD" id="cd02642">
    <property type="entry name" value="R3H_encore_like"/>
    <property type="match status" value="1"/>
</dbReference>
<dbReference type="GO" id="GO:0006012">
    <property type="term" value="P:galactose metabolic process"/>
    <property type="evidence" value="ECO:0007669"/>
    <property type="project" value="TreeGrafter"/>
</dbReference>
<feature type="domain" description="R3H" evidence="3">
    <location>
        <begin position="268"/>
        <end position="331"/>
    </location>
</feature>
<sequence>MNPSSAASSGPTQAKLSFAKVAASAYKPERSREAHPPTKPTGNGAIPPNSHKPAVSAVDCVSSSETMAPSEPSQDRSETNEQPPSSKEQYTAPTTQQMKDDEAERRHPAIVLMKTSLTEDSGTQVSSSDGSAKPASLDGKSVASANTFALDEKESIRPDDSASLRAVEEEDITSPPDAGSGVSSDLGARAFRDQLHEIAVNQRAAPPGRFPPVHSGPHHLFDPNQVHNGVPRPPTHPALNGLATQAGPTWTTGPDDKLLEALASPRDRLFVLKLEQDFIDFIKDSCETEFVLPNCNTFYRMLAHRLADYYLLGHTVDDSMTTMRITRTVHCRIPAPLSGINVPSKHVHTPPVDMPARKIMRRGEDGQSGTNTAANSEGPSKTTSEAGGASGSENNDGESKERTALTREEREARYREARQRIFGNKEPGEGEGNETGMSGDSKDVSRSSSAAGRKKTKKQRNYDDDFEARSRFNAYYPQPYGMPGYGADQAVYYSGYPGPIQTTQFAGMGTPSGYPGYQGMVPQDGPNSYGAWPGQQFGSTSPTTPYSGYPAGYDLSADFQRGMQSFQSAGVPSQITPKMANPSMAAYPDTYSPQSMSMNNGWSPPYSTMPYTNGARPMAGPMPPSNPSQYPYGQLPVPPYNGLPDRNQHPLPGSFNRQQFNPQSQSFVPGSRPAPYQMTPTMVQATNAGLNGHLNYAVPGASPAMPHTQAFSSSSHGPRSSDPSAGLFETATSSRSAATQSHTESGSNAENSSIAKWGTPAHLPPKPPAPAPLQGPKFAMPPSGSPQPKGPTNTQTGPAIARSG</sequence>
<feature type="compositionally biased region" description="Polar residues" evidence="2">
    <location>
        <begin position="1"/>
        <end position="15"/>
    </location>
</feature>
<feature type="compositionally biased region" description="Polar residues" evidence="2">
    <location>
        <begin position="655"/>
        <end position="668"/>
    </location>
</feature>
<gene>
    <name evidence="5" type="ORF">M011DRAFT_522442</name>
</gene>
<evidence type="ECO:0000259" key="3">
    <source>
        <dbReference type="PROSITE" id="PS51061"/>
    </source>
</evidence>
<feature type="region of interest" description="Disordered" evidence="2">
    <location>
        <begin position="1"/>
        <end position="185"/>
    </location>
</feature>
<keyword evidence="6" id="KW-1185">Reference proteome</keyword>
<feature type="compositionally biased region" description="Basic and acidic residues" evidence="2">
    <location>
        <begin position="150"/>
        <end position="162"/>
    </location>
</feature>
<dbReference type="Proteomes" id="UP000799440">
    <property type="component" value="Unassembled WGS sequence"/>
</dbReference>
<evidence type="ECO:0000256" key="1">
    <source>
        <dbReference type="ARBA" id="ARBA00022553"/>
    </source>
</evidence>
<feature type="compositionally biased region" description="Polar residues" evidence="2">
    <location>
        <begin position="367"/>
        <end position="385"/>
    </location>
</feature>
<proteinExistence type="predicted"/>
<dbReference type="OrthoDB" id="278430at2759"/>
<evidence type="ECO:0000256" key="2">
    <source>
        <dbReference type="SAM" id="MobiDB-lite"/>
    </source>
</evidence>
<feature type="region of interest" description="Disordered" evidence="2">
    <location>
        <begin position="617"/>
        <end position="674"/>
    </location>
</feature>
<dbReference type="Pfam" id="PF01424">
    <property type="entry name" value="R3H"/>
    <property type="match status" value="1"/>
</dbReference>
<feature type="compositionally biased region" description="Basic and acidic residues" evidence="2">
    <location>
        <begin position="397"/>
        <end position="419"/>
    </location>
</feature>
<dbReference type="Gene3D" id="3.30.1370.50">
    <property type="entry name" value="R3H-like domain"/>
    <property type="match status" value="1"/>
</dbReference>
<dbReference type="InterPro" id="IPR024771">
    <property type="entry name" value="SUZ"/>
</dbReference>
<feature type="region of interest" description="Disordered" evidence="2">
    <location>
        <begin position="699"/>
        <end position="804"/>
    </location>
</feature>
<reference evidence="5" key="1">
    <citation type="journal article" date="2020" name="Stud. Mycol.">
        <title>101 Dothideomycetes genomes: a test case for predicting lifestyles and emergence of pathogens.</title>
        <authorList>
            <person name="Haridas S."/>
            <person name="Albert R."/>
            <person name="Binder M."/>
            <person name="Bloem J."/>
            <person name="Labutti K."/>
            <person name="Salamov A."/>
            <person name="Andreopoulos B."/>
            <person name="Baker S."/>
            <person name="Barry K."/>
            <person name="Bills G."/>
            <person name="Bluhm B."/>
            <person name="Cannon C."/>
            <person name="Castanera R."/>
            <person name="Culley D."/>
            <person name="Daum C."/>
            <person name="Ezra D."/>
            <person name="Gonzalez J."/>
            <person name="Henrissat B."/>
            <person name="Kuo A."/>
            <person name="Liang C."/>
            <person name="Lipzen A."/>
            <person name="Lutzoni F."/>
            <person name="Magnuson J."/>
            <person name="Mondo S."/>
            <person name="Nolan M."/>
            <person name="Ohm R."/>
            <person name="Pangilinan J."/>
            <person name="Park H.-J."/>
            <person name="Ramirez L."/>
            <person name="Alfaro M."/>
            <person name="Sun H."/>
            <person name="Tritt A."/>
            <person name="Yoshinaga Y."/>
            <person name="Zwiers L.-H."/>
            <person name="Turgeon B."/>
            <person name="Goodwin S."/>
            <person name="Spatafora J."/>
            <person name="Crous P."/>
            <person name="Grigoriev I."/>
        </authorList>
    </citation>
    <scope>NUCLEOTIDE SEQUENCE</scope>
    <source>
        <strain evidence="5">CBS 119925</strain>
    </source>
</reference>
<organism evidence="5 6">
    <name type="scientific">Sporormia fimetaria CBS 119925</name>
    <dbReference type="NCBI Taxonomy" id="1340428"/>
    <lineage>
        <taxon>Eukaryota</taxon>
        <taxon>Fungi</taxon>
        <taxon>Dikarya</taxon>
        <taxon>Ascomycota</taxon>
        <taxon>Pezizomycotina</taxon>
        <taxon>Dothideomycetes</taxon>
        <taxon>Pleosporomycetidae</taxon>
        <taxon>Pleosporales</taxon>
        <taxon>Sporormiaceae</taxon>
        <taxon>Sporormia</taxon>
    </lineage>
</organism>
<keyword evidence="1" id="KW-0597">Phosphoprotein</keyword>